<evidence type="ECO:0000256" key="12">
    <source>
        <dbReference type="SAM" id="Phobius"/>
    </source>
</evidence>
<evidence type="ECO:0000256" key="4">
    <source>
        <dbReference type="ARBA" id="ARBA00022723"/>
    </source>
</evidence>
<dbReference type="PANTHER" id="PTHR22894:SF5">
    <property type="entry name" value="RING-TYPE DOMAIN-CONTAINING PROTEIN"/>
    <property type="match status" value="1"/>
</dbReference>
<dbReference type="GO" id="GO:0008270">
    <property type="term" value="F:zinc ion binding"/>
    <property type="evidence" value="ECO:0007669"/>
    <property type="project" value="UniProtKB-KW"/>
</dbReference>
<dbReference type="PROSITE" id="PS00518">
    <property type="entry name" value="ZF_RING_1"/>
    <property type="match status" value="1"/>
</dbReference>
<name>A0A4S4ERI0_CAMSN</name>
<keyword evidence="6" id="KW-0862">Zinc</keyword>
<dbReference type="CDD" id="cd16539">
    <property type="entry name" value="RING-HC_RNF113A_B"/>
    <property type="match status" value="1"/>
</dbReference>
<evidence type="ECO:0000313" key="15">
    <source>
        <dbReference type="Proteomes" id="UP000306102"/>
    </source>
</evidence>
<dbReference type="AlphaFoldDB" id="A0A4S4ERI0"/>
<comment type="subcellular location">
    <subcellularLocation>
        <location evidence="1">Endomembrane system</location>
        <topology evidence="1">Multi-pass membrane protein</topology>
    </subcellularLocation>
</comment>
<feature type="transmembrane region" description="Helical" evidence="12">
    <location>
        <begin position="249"/>
        <end position="274"/>
    </location>
</feature>
<evidence type="ECO:0000256" key="3">
    <source>
        <dbReference type="ARBA" id="ARBA00022692"/>
    </source>
</evidence>
<sequence length="519" mass="58353">MEGPPANDRCSICHGSFNLPCQANCSHWFCGNCILQVWNYGSALQPCKCPLCRRQITLLIPSDASSRQRHNSDAAEILGKIERYNRYFGERSNGLIQAVEILICVGVESEKSSVRAMDPSGEWLSIHSFVLEIERVSTVKNSSCTNIRNLDAVMHSELLSYSIYRMQQDVSCCGRTNTWHLAGTLEQFVLVIGMILQIIWSPIDNLRRLFRDIMQPQRSLPLVIRARVYLAMFVSAIYIISPVDIIPEGILGIIGLFDDVLIALICFLHVAALYRSVTTHGKSVSSLQTTTPGLESSCTGNTPACPWLMHLSRAIVEACKITAVASRHAAYFHGEEPHGAVSQYQDVLNYSDKATLATHASLKGRHVVRLDEVLCRERERKRKSPCVLGIGPVYDVEDDFEKDKEDVLNEENPEPEKPVLLPGWGQWTHIQKKKGLPSWMVEEQESAKKKRDKVLKNRKDANLKHVIISEKLDKKALSYPYTSKEVFEQSIRMPIGPEFNPVIAVGALNRPEFNLLSIL</sequence>
<evidence type="ECO:0000256" key="10">
    <source>
        <dbReference type="ARBA" id="ARBA00031107"/>
    </source>
</evidence>
<dbReference type="Proteomes" id="UP000306102">
    <property type="component" value="Unassembled WGS sequence"/>
</dbReference>
<feature type="domain" description="RING-type" evidence="13">
    <location>
        <begin position="10"/>
        <end position="53"/>
    </location>
</feature>
<dbReference type="PANTHER" id="PTHR22894">
    <property type="entry name" value="RING-TYPE DOMAIN-CONTAINING PROTEIN"/>
    <property type="match status" value="1"/>
</dbReference>
<keyword evidence="5 11" id="KW-0863">Zinc-finger</keyword>
<dbReference type="InterPro" id="IPR017907">
    <property type="entry name" value="Znf_RING_CS"/>
</dbReference>
<evidence type="ECO:0000256" key="7">
    <source>
        <dbReference type="ARBA" id="ARBA00022989"/>
    </source>
</evidence>
<evidence type="ECO:0000256" key="11">
    <source>
        <dbReference type="PROSITE-ProRule" id="PRU00175"/>
    </source>
</evidence>
<dbReference type="GO" id="GO:0061630">
    <property type="term" value="F:ubiquitin protein ligase activity"/>
    <property type="evidence" value="ECO:0007669"/>
    <property type="project" value="InterPro"/>
</dbReference>
<protein>
    <recommendedName>
        <fullName evidence="2">E3 ubiquitin-protein ligase RNF170</fullName>
    </recommendedName>
    <alternativeName>
        <fullName evidence="10">RING finger protein 170</fullName>
    </alternativeName>
    <alternativeName>
        <fullName evidence="9">RING-type E3 ubiquitin transferase RNF170</fullName>
    </alternativeName>
</protein>
<keyword evidence="3 12" id="KW-0812">Transmembrane</keyword>
<keyword evidence="8 12" id="KW-0472">Membrane</keyword>
<dbReference type="InterPro" id="IPR038896">
    <property type="entry name" value="RNF170"/>
</dbReference>
<dbReference type="InterPro" id="IPR010652">
    <property type="entry name" value="DUF1232"/>
</dbReference>
<keyword evidence="15" id="KW-1185">Reference proteome</keyword>
<dbReference type="SMART" id="SM00184">
    <property type="entry name" value="RING"/>
    <property type="match status" value="1"/>
</dbReference>
<evidence type="ECO:0000259" key="13">
    <source>
        <dbReference type="PROSITE" id="PS50089"/>
    </source>
</evidence>
<dbReference type="SUPFAM" id="SSF57850">
    <property type="entry name" value="RING/U-box"/>
    <property type="match status" value="1"/>
</dbReference>
<dbReference type="Pfam" id="PF04615">
    <property type="entry name" value="Utp14"/>
    <property type="match status" value="1"/>
</dbReference>
<dbReference type="Pfam" id="PF06803">
    <property type="entry name" value="DUF1232"/>
    <property type="match status" value="1"/>
</dbReference>
<dbReference type="Gene3D" id="3.30.40.10">
    <property type="entry name" value="Zinc/RING finger domain, C3HC4 (zinc finger)"/>
    <property type="match status" value="1"/>
</dbReference>
<feature type="transmembrane region" description="Helical" evidence="12">
    <location>
        <begin position="222"/>
        <end position="243"/>
    </location>
</feature>
<dbReference type="InterPro" id="IPR013083">
    <property type="entry name" value="Znf_RING/FYVE/PHD"/>
</dbReference>
<dbReference type="PROSITE" id="PS50089">
    <property type="entry name" value="ZF_RING_2"/>
    <property type="match status" value="1"/>
</dbReference>
<dbReference type="EMBL" id="SDRB02002429">
    <property type="protein sequence ID" value="THG19420.1"/>
    <property type="molecule type" value="Genomic_DNA"/>
</dbReference>
<evidence type="ECO:0000256" key="9">
    <source>
        <dbReference type="ARBA" id="ARBA00030110"/>
    </source>
</evidence>
<dbReference type="InterPro" id="IPR001841">
    <property type="entry name" value="Znf_RING"/>
</dbReference>
<gene>
    <name evidence="14" type="ORF">TEA_029989</name>
</gene>
<feature type="transmembrane region" description="Helical" evidence="12">
    <location>
        <begin position="179"/>
        <end position="201"/>
    </location>
</feature>
<organism evidence="14 15">
    <name type="scientific">Camellia sinensis var. sinensis</name>
    <name type="common">China tea</name>
    <dbReference type="NCBI Taxonomy" id="542762"/>
    <lineage>
        <taxon>Eukaryota</taxon>
        <taxon>Viridiplantae</taxon>
        <taxon>Streptophyta</taxon>
        <taxon>Embryophyta</taxon>
        <taxon>Tracheophyta</taxon>
        <taxon>Spermatophyta</taxon>
        <taxon>Magnoliopsida</taxon>
        <taxon>eudicotyledons</taxon>
        <taxon>Gunneridae</taxon>
        <taxon>Pentapetalae</taxon>
        <taxon>asterids</taxon>
        <taxon>Ericales</taxon>
        <taxon>Theaceae</taxon>
        <taxon>Camellia</taxon>
    </lineage>
</organism>
<proteinExistence type="predicted"/>
<keyword evidence="7 12" id="KW-1133">Transmembrane helix</keyword>
<evidence type="ECO:0000256" key="6">
    <source>
        <dbReference type="ARBA" id="ARBA00022833"/>
    </source>
</evidence>
<dbReference type="GO" id="GO:0012505">
    <property type="term" value="C:endomembrane system"/>
    <property type="evidence" value="ECO:0007669"/>
    <property type="project" value="UniProtKB-SubCell"/>
</dbReference>
<reference evidence="14 15" key="1">
    <citation type="journal article" date="2018" name="Proc. Natl. Acad. Sci. U.S.A.">
        <title>Draft genome sequence of Camellia sinensis var. sinensis provides insights into the evolution of the tea genome and tea quality.</title>
        <authorList>
            <person name="Wei C."/>
            <person name="Yang H."/>
            <person name="Wang S."/>
            <person name="Zhao J."/>
            <person name="Liu C."/>
            <person name="Gao L."/>
            <person name="Xia E."/>
            <person name="Lu Y."/>
            <person name="Tai Y."/>
            <person name="She G."/>
            <person name="Sun J."/>
            <person name="Cao H."/>
            <person name="Tong W."/>
            <person name="Gao Q."/>
            <person name="Li Y."/>
            <person name="Deng W."/>
            <person name="Jiang X."/>
            <person name="Wang W."/>
            <person name="Chen Q."/>
            <person name="Zhang S."/>
            <person name="Li H."/>
            <person name="Wu J."/>
            <person name="Wang P."/>
            <person name="Li P."/>
            <person name="Shi C."/>
            <person name="Zheng F."/>
            <person name="Jian J."/>
            <person name="Huang B."/>
            <person name="Shan D."/>
            <person name="Shi M."/>
            <person name="Fang C."/>
            <person name="Yue Y."/>
            <person name="Li F."/>
            <person name="Li D."/>
            <person name="Wei S."/>
            <person name="Han B."/>
            <person name="Jiang C."/>
            <person name="Yin Y."/>
            <person name="Xia T."/>
            <person name="Zhang Z."/>
            <person name="Bennetzen J.L."/>
            <person name="Zhao S."/>
            <person name="Wan X."/>
        </authorList>
    </citation>
    <scope>NUCLEOTIDE SEQUENCE [LARGE SCALE GENOMIC DNA]</scope>
    <source>
        <strain evidence="15">cv. Shuchazao</strain>
        <tissue evidence="14">Leaf</tissue>
    </source>
</reference>
<evidence type="ECO:0000256" key="2">
    <source>
        <dbReference type="ARBA" id="ARBA00014068"/>
    </source>
</evidence>
<accession>A0A4S4ERI0</accession>
<evidence type="ECO:0000313" key="14">
    <source>
        <dbReference type="EMBL" id="THG19420.1"/>
    </source>
</evidence>
<evidence type="ECO:0000256" key="5">
    <source>
        <dbReference type="ARBA" id="ARBA00022771"/>
    </source>
</evidence>
<comment type="caution">
    <text evidence="14">The sequence shown here is derived from an EMBL/GenBank/DDBJ whole genome shotgun (WGS) entry which is preliminary data.</text>
</comment>
<evidence type="ECO:0000256" key="1">
    <source>
        <dbReference type="ARBA" id="ARBA00004127"/>
    </source>
</evidence>
<evidence type="ECO:0000256" key="8">
    <source>
        <dbReference type="ARBA" id="ARBA00023136"/>
    </source>
</evidence>
<dbReference type="STRING" id="542762.A0A4S4ERI0"/>
<keyword evidence="4" id="KW-0479">Metal-binding</keyword>